<comment type="caution">
    <text evidence="2">The sequence shown here is derived from an EMBL/GenBank/DDBJ whole genome shotgun (WGS) entry which is preliminary data.</text>
</comment>
<proteinExistence type="predicted"/>
<keyword evidence="3" id="KW-1185">Reference proteome</keyword>
<feature type="region of interest" description="Disordered" evidence="1">
    <location>
        <begin position="117"/>
        <end position="165"/>
    </location>
</feature>
<accession>A0A839AIF6</accession>
<protein>
    <submittedName>
        <fullName evidence="2">Uncharacterized protein</fullName>
    </submittedName>
</protein>
<dbReference type="AlphaFoldDB" id="A0A839AIF6"/>
<organism evidence="2 3">
    <name type="scientific">Stappia albiluteola</name>
    <dbReference type="NCBI Taxonomy" id="2758565"/>
    <lineage>
        <taxon>Bacteria</taxon>
        <taxon>Pseudomonadati</taxon>
        <taxon>Pseudomonadota</taxon>
        <taxon>Alphaproteobacteria</taxon>
        <taxon>Hyphomicrobiales</taxon>
        <taxon>Stappiaceae</taxon>
        <taxon>Stappia</taxon>
    </lineage>
</organism>
<gene>
    <name evidence="2" type="ORF">H2509_20515</name>
</gene>
<evidence type="ECO:0000313" key="2">
    <source>
        <dbReference type="EMBL" id="MBA5779521.1"/>
    </source>
</evidence>
<name>A0A839AIF6_9HYPH</name>
<dbReference type="Proteomes" id="UP000541109">
    <property type="component" value="Unassembled WGS sequence"/>
</dbReference>
<evidence type="ECO:0000256" key="1">
    <source>
        <dbReference type="SAM" id="MobiDB-lite"/>
    </source>
</evidence>
<feature type="region of interest" description="Disordered" evidence="1">
    <location>
        <begin position="1"/>
        <end position="87"/>
    </location>
</feature>
<dbReference type="EMBL" id="JACFXV010000069">
    <property type="protein sequence ID" value="MBA5779521.1"/>
    <property type="molecule type" value="Genomic_DNA"/>
</dbReference>
<feature type="compositionally biased region" description="Basic and acidic residues" evidence="1">
    <location>
        <begin position="154"/>
        <end position="165"/>
    </location>
</feature>
<feature type="compositionally biased region" description="Polar residues" evidence="1">
    <location>
        <begin position="135"/>
        <end position="150"/>
    </location>
</feature>
<dbReference type="RefSeq" id="WP_182168346.1">
    <property type="nucleotide sequence ID" value="NZ_JACFXV010000069.1"/>
</dbReference>
<evidence type="ECO:0000313" key="3">
    <source>
        <dbReference type="Proteomes" id="UP000541109"/>
    </source>
</evidence>
<reference evidence="2 3" key="1">
    <citation type="submission" date="2020-07" db="EMBL/GenBank/DDBJ databases">
        <title>Stappia sp., F7233, whole genome shotgun sequencing project.</title>
        <authorList>
            <person name="Jiang S."/>
            <person name="Liu Z.W."/>
            <person name="Du Z.J."/>
        </authorList>
    </citation>
    <scope>NUCLEOTIDE SEQUENCE [LARGE SCALE GENOMIC DNA]</scope>
    <source>
        <strain evidence="2 3">F7233</strain>
    </source>
</reference>
<sequence length="165" mass="17746">MSKTGRLAHLFKGGNPARASETAAEGEDEEEEDQPVAEGEDEEEQDDEANTDEGDDEEENTSARAGNSTIDAAFGLLRSPEAKGRDKLAAELAEDVAKGRMSAERAKRLLAAAPKKGTLADAMEGRDRNPGRDTVSASSELTKSEQSLLATSKRMQEQRAARRAR</sequence>
<feature type="compositionally biased region" description="Acidic residues" evidence="1">
    <location>
        <begin position="24"/>
        <end position="60"/>
    </location>
</feature>